<proteinExistence type="predicted"/>
<dbReference type="EMBL" id="CP001650">
    <property type="protein sequence ID" value="ADF51340.1"/>
    <property type="molecule type" value="Genomic_DNA"/>
</dbReference>
<dbReference type="Proteomes" id="UP000001654">
    <property type="component" value="Chromosome"/>
</dbReference>
<name>D5BHV2_ZUNPS</name>
<sequence length="43" mass="5055">MGLNALISIDLRDNDKHNCEIFIAEKDNKEWFLMEEVSNTWGN</sequence>
<dbReference type="HOGENOM" id="CLU_3241820_0_0_10"/>
<dbReference type="AlphaFoldDB" id="D5BHV2"/>
<evidence type="ECO:0000313" key="2">
    <source>
        <dbReference type="Proteomes" id="UP000001654"/>
    </source>
</evidence>
<protein>
    <submittedName>
        <fullName evidence="1">Uncharacterized protein</fullName>
    </submittedName>
</protein>
<keyword evidence="2" id="KW-1185">Reference proteome</keyword>
<reference evidence="1 2" key="1">
    <citation type="journal article" date="2010" name="BMC Genomics">
        <title>The complete genome of Zunongwangia profunda SM-A87 reveals its adaptation to the deep-sea environment and ecological role in sedimentary organic nitrogen degradation.</title>
        <authorList>
            <person name="Qin Q.L."/>
            <person name="Zhang X.Y."/>
            <person name="Wang X.M."/>
            <person name="Liu G.M."/>
            <person name="Chen X.L."/>
            <person name="Xie B.B."/>
            <person name="Dang H.Y."/>
            <person name="Zhou B.C."/>
            <person name="Yu J."/>
            <person name="Zhang Y.Z."/>
        </authorList>
    </citation>
    <scope>NUCLEOTIDE SEQUENCE [LARGE SCALE GENOMIC DNA]</scope>
    <source>
        <strain evidence="2">DSM 18752 / CCTCC AB 206139 / SM-A87</strain>
    </source>
</reference>
<gene>
    <name evidence="1" type="ordered locus">ZPR_0995</name>
</gene>
<evidence type="ECO:0000313" key="1">
    <source>
        <dbReference type="EMBL" id="ADF51340.1"/>
    </source>
</evidence>
<organism evidence="1 2">
    <name type="scientific">Zunongwangia profunda (strain DSM 18752 / CCTCC AB 206139 / SM-A87)</name>
    <name type="common">Wangia profunda</name>
    <dbReference type="NCBI Taxonomy" id="655815"/>
    <lineage>
        <taxon>Bacteria</taxon>
        <taxon>Pseudomonadati</taxon>
        <taxon>Bacteroidota</taxon>
        <taxon>Flavobacteriia</taxon>
        <taxon>Flavobacteriales</taxon>
        <taxon>Flavobacteriaceae</taxon>
        <taxon>Zunongwangia</taxon>
    </lineage>
</organism>
<accession>D5BHV2</accession>
<dbReference type="KEGG" id="zpr:ZPR_0995"/>